<dbReference type="SUPFAM" id="SSF54675">
    <property type="entry name" value="Nicotinate/Quinolinate PRTase N-terminal domain-like"/>
    <property type="match status" value="1"/>
</dbReference>
<dbReference type="GO" id="GO:0005737">
    <property type="term" value="C:cytoplasm"/>
    <property type="evidence" value="ECO:0007669"/>
    <property type="project" value="TreeGrafter"/>
</dbReference>
<dbReference type="Proteomes" id="UP000244932">
    <property type="component" value="Unassembled WGS sequence"/>
</dbReference>
<dbReference type="Pfam" id="PF02749">
    <property type="entry name" value="QRPTase_N"/>
    <property type="match status" value="1"/>
</dbReference>
<dbReference type="CDD" id="cd01572">
    <property type="entry name" value="QPRTase"/>
    <property type="match status" value="1"/>
</dbReference>
<sequence length="291" mass="30462">MINALPPELPPHLLREAVQRALAEDLGQSGDITAQATLRPQAIATARINARDPGTVAGLELARLAFAEVDPSITFETKLSDGDALTAGLTIAEIRGPARAVMTAERTALNFLMHLSAIATHTARFTAAIGAHPARVTCTRKTTPGLRALEKYAVRCGGGSSHRMSLADAILIKDNHIAVCGSVKAALERAYAFAGHLTAVEIEVDTLEQFAEALDAGARIVLLDNMSLTELRDAVALNAGRATLEASGNVDLDTVSDIAATGVDYISTSKITMAAGTLDIGMDINIEGDTL</sequence>
<dbReference type="FunFam" id="3.90.1170.20:FF:000001">
    <property type="entry name" value="Nicotinate-nucleotide diphosphorylase (Carboxylating)"/>
    <property type="match status" value="1"/>
</dbReference>
<evidence type="ECO:0000256" key="10">
    <source>
        <dbReference type="ARBA" id="ARBA00047445"/>
    </source>
</evidence>
<evidence type="ECO:0000256" key="9">
    <source>
        <dbReference type="ARBA" id="ARBA00033102"/>
    </source>
</evidence>
<comment type="catalytic activity">
    <reaction evidence="10">
        <text>nicotinate beta-D-ribonucleotide + CO2 + diphosphate = quinolinate + 5-phospho-alpha-D-ribose 1-diphosphate + 2 H(+)</text>
        <dbReference type="Rhea" id="RHEA:12733"/>
        <dbReference type="ChEBI" id="CHEBI:15378"/>
        <dbReference type="ChEBI" id="CHEBI:16526"/>
        <dbReference type="ChEBI" id="CHEBI:29959"/>
        <dbReference type="ChEBI" id="CHEBI:33019"/>
        <dbReference type="ChEBI" id="CHEBI:57502"/>
        <dbReference type="ChEBI" id="CHEBI:58017"/>
        <dbReference type="EC" id="2.4.2.19"/>
    </reaction>
</comment>
<dbReference type="GO" id="GO:0034213">
    <property type="term" value="P:quinolinate catabolic process"/>
    <property type="evidence" value="ECO:0007669"/>
    <property type="project" value="TreeGrafter"/>
</dbReference>
<evidence type="ECO:0000256" key="1">
    <source>
        <dbReference type="ARBA" id="ARBA00003237"/>
    </source>
</evidence>
<gene>
    <name evidence="15" type="primary">nadC</name>
    <name evidence="15" type="ORF">POI8812_00786</name>
</gene>
<comment type="subunit">
    <text evidence="4">Hexamer formed by 3 homodimers.</text>
</comment>
<dbReference type="PANTHER" id="PTHR32179:SF3">
    <property type="entry name" value="NICOTINATE-NUCLEOTIDE PYROPHOSPHORYLASE [CARBOXYLATING]"/>
    <property type="match status" value="1"/>
</dbReference>
<dbReference type="FunFam" id="3.20.20.70:FF:000030">
    <property type="entry name" value="Nicotinate-nucleotide pyrophosphorylase, carboxylating"/>
    <property type="match status" value="1"/>
</dbReference>
<dbReference type="InterPro" id="IPR027277">
    <property type="entry name" value="NadC/ModD"/>
</dbReference>
<comment type="similarity">
    <text evidence="3 12">Belongs to the NadC/ModD family.</text>
</comment>
<dbReference type="InterPro" id="IPR004393">
    <property type="entry name" value="NadC"/>
</dbReference>
<keyword evidence="6" id="KW-0662">Pyridine nucleotide biosynthesis</keyword>
<dbReference type="GO" id="GO:0009435">
    <property type="term" value="P:NAD+ biosynthetic process"/>
    <property type="evidence" value="ECO:0007669"/>
    <property type="project" value="UniProtKB-UniPathway"/>
</dbReference>
<name>A0A2R8A8L6_9RHOB</name>
<dbReference type="InterPro" id="IPR037128">
    <property type="entry name" value="Quinolinate_PRibosylTase_N_sf"/>
</dbReference>
<comment type="function">
    <text evidence="1">Involved in the catabolism of quinolinic acid (QA).</text>
</comment>
<dbReference type="GO" id="GO:0004514">
    <property type="term" value="F:nicotinate-nucleotide diphosphorylase (carboxylating) activity"/>
    <property type="evidence" value="ECO:0007669"/>
    <property type="project" value="UniProtKB-EC"/>
</dbReference>
<evidence type="ECO:0000256" key="3">
    <source>
        <dbReference type="ARBA" id="ARBA00009400"/>
    </source>
</evidence>
<evidence type="ECO:0000259" key="14">
    <source>
        <dbReference type="Pfam" id="PF02749"/>
    </source>
</evidence>
<dbReference type="RefSeq" id="WP_108781179.1">
    <property type="nucleotide sequence ID" value="NZ_OMKW01000001.1"/>
</dbReference>
<accession>A0A2R8A8L6</accession>
<evidence type="ECO:0000256" key="6">
    <source>
        <dbReference type="ARBA" id="ARBA00022642"/>
    </source>
</evidence>
<dbReference type="EC" id="2.4.2.19" evidence="5"/>
<dbReference type="Gene3D" id="3.20.20.70">
    <property type="entry name" value="Aldolase class I"/>
    <property type="match status" value="1"/>
</dbReference>
<dbReference type="EMBL" id="OMKW01000001">
    <property type="protein sequence ID" value="SPF28485.1"/>
    <property type="molecule type" value="Genomic_DNA"/>
</dbReference>
<keyword evidence="16" id="KW-1185">Reference proteome</keyword>
<protein>
    <recommendedName>
        <fullName evidence="11">Probable nicotinate-nucleotide pyrophosphorylase [carboxylating]</fullName>
        <ecNumber evidence="5">2.4.2.19</ecNumber>
    </recommendedName>
    <alternativeName>
        <fullName evidence="9">Quinolinate phosphoribosyltransferase [decarboxylating]</fullName>
    </alternativeName>
</protein>
<evidence type="ECO:0000256" key="11">
    <source>
        <dbReference type="ARBA" id="ARBA00069173"/>
    </source>
</evidence>
<feature type="domain" description="Quinolinate phosphoribosyl transferase N-terminal" evidence="14">
    <location>
        <begin position="31"/>
        <end position="116"/>
    </location>
</feature>
<dbReference type="InterPro" id="IPR002638">
    <property type="entry name" value="Quinolinate_PRibosylTrfase_C"/>
</dbReference>
<evidence type="ECO:0000256" key="7">
    <source>
        <dbReference type="ARBA" id="ARBA00022676"/>
    </source>
</evidence>
<dbReference type="UniPathway" id="UPA00253">
    <property type="reaction ID" value="UER00331"/>
</dbReference>
<dbReference type="InterPro" id="IPR022412">
    <property type="entry name" value="Quinolinate_PRibosylTrfase_N"/>
</dbReference>
<evidence type="ECO:0000313" key="16">
    <source>
        <dbReference type="Proteomes" id="UP000244932"/>
    </source>
</evidence>
<feature type="domain" description="Quinolinate phosphoribosyl transferase C-terminal" evidence="13">
    <location>
        <begin position="118"/>
        <end position="283"/>
    </location>
</feature>
<dbReference type="AlphaFoldDB" id="A0A2R8A8L6"/>
<dbReference type="PIRSF" id="PIRSF006250">
    <property type="entry name" value="NadC_ModD"/>
    <property type="match status" value="1"/>
</dbReference>
<dbReference type="InterPro" id="IPR013785">
    <property type="entry name" value="Aldolase_TIM"/>
</dbReference>
<keyword evidence="7 12" id="KW-0328">Glycosyltransferase</keyword>
<dbReference type="Pfam" id="PF01729">
    <property type="entry name" value="QRPTase_C"/>
    <property type="match status" value="1"/>
</dbReference>
<dbReference type="NCBIfam" id="TIGR00078">
    <property type="entry name" value="nadC"/>
    <property type="match status" value="1"/>
</dbReference>
<evidence type="ECO:0000256" key="8">
    <source>
        <dbReference type="ARBA" id="ARBA00022679"/>
    </source>
</evidence>
<proteinExistence type="inferred from homology"/>
<dbReference type="SUPFAM" id="SSF51690">
    <property type="entry name" value="Nicotinate/Quinolinate PRTase C-terminal domain-like"/>
    <property type="match status" value="1"/>
</dbReference>
<organism evidence="15 16">
    <name type="scientific">Pontivivens insulae</name>
    <dbReference type="NCBI Taxonomy" id="1639689"/>
    <lineage>
        <taxon>Bacteria</taxon>
        <taxon>Pseudomonadati</taxon>
        <taxon>Pseudomonadota</taxon>
        <taxon>Alphaproteobacteria</taxon>
        <taxon>Rhodobacterales</taxon>
        <taxon>Paracoccaceae</taxon>
        <taxon>Pontivivens</taxon>
    </lineage>
</organism>
<evidence type="ECO:0000256" key="12">
    <source>
        <dbReference type="PIRNR" id="PIRNR006250"/>
    </source>
</evidence>
<reference evidence="15 16" key="1">
    <citation type="submission" date="2018-03" db="EMBL/GenBank/DDBJ databases">
        <authorList>
            <person name="Keele B.F."/>
        </authorList>
    </citation>
    <scope>NUCLEOTIDE SEQUENCE [LARGE SCALE GENOMIC DNA]</scope>
    <source>
        <strain evidence="15 16">CeCT 8812</strain>
    </source>
</reference>
<dbReference type="PANTHER" id="PTHR32179">
    <property type="entry name" value="NICOTINATE-NUCLEOTIDE PYROPHOSPHORYLASE [CARBOXYLATING]"/>
    <property type="match status" value="1"/>
</dbReference>
<dbReference type="InterPro" id="IPR036068">
    <property type="entry name" value="Nicotinate_pribotase-like_C"/>
</dbReference>
<evidence type="ECO:0000259" key="13">
    <source>
        <dbReference type="Pfam" id="PF01729"/>
    </source>
</evidence>
<keyword evidence="8 12" id="KW-0808">Transferase</keyword>
<evidence type="ECO:0000313" key="15">
    <source>
        <dbReference type="EMBL" id="SPF28485.1"/>
    </source>
</evidence>
<evidence type="ECO:0000256" key="5">
    <source>
        <dbReference type="ARBA" id="ARBA00011944"/>
    </source>
</evidence>
<comment type="pathway">
    <text evidence="2">Cofactor biosynthesis; NAD(+) biosynthesis; nicotinate D-ribonucleotide from quinolinate: step 1/1.</text>
</comment>
<evidence type="ECO:0000256" key="2">
    <source>
        <dbReference type="ARBA" id="ARBA00004893"/>
    </source>
</evidence>
<evidence type="ECO:0000256" key="4">
    <source>
        <dbReference type="ARBA" id="ARBA00011218"/>
    </source>
</evidence>
<dbReference type="OrthoDB" id="9782546at2"/>
<dbReference type="Gene3D" id="3.90.1170.20">
    <property type="entry name" value="Quinolinate phosphoribosyl transferase, N-terminal domain"/>
    <property type="match status" value="1"/>
</dbReference>